<keyword evidence="1" id="KW-1185">Reference proteome</keyword>
<reference evidence="2" key="1">
    <citation type="submission" date="2022-11" db="UniProtKB">
        <authorList>
            <consortium name="WormBaseParasite"/>
        </authorList>
    </citation>
    <scope>IDENTIFICATION</scope>
</reference>
<sequence length="202" mass="23692">MRAANIIKKRRAHQLSILTELRRYTCVPCREILTIGKNFQLMECTNSLEITKIQKECVLCTWFGSFYFYCGMEASDILTKVVKAIGVKMGPTWTQETTSKLKEAKFYLKGDYQLHIKPKSHVRDSIHPKLQEKCTDHFHDMECDNCEQLKKMLKDIEEILRNLSSPTRKTVYCIGKERRQVVIQSAECSWLERGCQEVEYRL</sequence>
<dbReference type="Proteomes" id="UP000887565">
    <property type="component" value="Unplaced"/>
</dbReference>
<accession>A0A915HUF9</accession>
<organism evidence="1 2">
    <name type="scientific">Romanomermis culicivorax</name>
    <name type="common">Nematode worm</name>
    <dbReference type="NCBI Taxonomy" id="13658"/>
    <lineage>
        <taxon>Eukaryota</taxon>
        <taxon>Metazoa</taxon>
        <taxon>Ecdysozoa</taxon>
        <taxon>Nematoda</taxon>
        <taxon>Enoplea</taxon>
        <taxon>Dorylaimia</taxon>
        <taxon>Mermithida</taxon>
        <taxon>Mermithoidea</taxon>
        <taxon>Mermithidae</taxon>
        <taxon>Romanomermis</taxon>
    </lineage>
</organism>
<name>A0A915HUF9_ROMCU</name>
<proteinExistence type="predicted"/>
<evidence type="ECO:0000313" key="1">
    <source>
        <dbReference type="Proteomes" id="UP000887565"/>
    </source>
</evidence>
<protein>
    <submittedName>
        <fullName evidence="2">Uncharacterized protein</fullName>
    </submittedName>
</protein>
<evidence type="ECO:0000313" key="2">
    <source>
        <dbReference type="WBParaSite" id="nRc.2.0.1.t05181-RA"/>
    </source>
</evidence>
<dbReference type="AlphaFoldDB" id="A0A915HUF9"/>
<dbReference type="WBParaSite" id="nRc.2.0.1.t05181-RA">
    <property type="protein sequence ID" value="nRc.2.0.1.t05181-RA"/>
    <property type="gene ID" value="nRc.2.0.1.g05181"/>
</dbReference>